<sequence length="111" mass="12995">MICTKKYEPNPPPVITRLNGDFLVLKDLRLVREWFELEEDTILDIWDIRRCEWRSVYANQPIYVSGQRSVLARVHETIGVPKMWREVHLCTEGTDDLLADPQAITMVDDPL</sequence>
<protein>
    <submittedName>
        <fullName evidence="1">Uncharacterized protein</fullName>
    </submittedName>
</protein>
<dbReference type="EMBL" id="JANHOG010001998">
    <property type="protein sequence ID" value="KAJ3528722.1"/>
    <property type="molecule type" value="Genomic_DNA"/>
</dbReference>
<evidence type="ECO:0000313" key="1">
    <source>
        <dbReference type="EMBL" id="KAJ3528722.1"/>
    </source>
</evidence>
<name>A0ACC1RZ58_9APHY</name>
<proteinExistence type="predicted"/>
<reference evidence="1" key="1">
    <citation type="submission" date="2022-07" db="EMBL/GenBank/DDBJ databases">
        <title>Genome Sequence of Phlebia brevispora.</title>
        <authorList>
            <person name="Buettner E."/>
        </authorList>
    </citation>
    <scope>NUCLEOTIDE SEQUENCE</scope>
    <source>
        <strain evidence="1">MPL23</strain>
    </source>
</reference>
<accession>A0ACC1RZ58</accession>
<organism evidence="1 2">
    <name type="scientific">Phlebia brevispora</name>
    <dbReference type="NCBI Taxonomy" id="194682"/>
    <lineage>
        <taxon>Eukaryota</taxon>
        <taxon>Fungi</taxon>
        <taxon>Dikarya</taxon>
        <taxon>Basidiomycota</taxon>
        <taxon>Agaricomycotina</taxon>
        <taxon>Agaricomycetes</taxon>
        <taxon>Polyporales</taxon>
        <taxon>Meruliaceae</taxon>
        <taxon>Phlebia</taxon>
    </lineage>
</organism>
<evidence type="ECO:0000313" key="2">
    <source>
        <dbReference type="Proteomes" id="UP001148662"/>
    </source>
</evidence>
<comment type="caution">
    <text evidence="1">The sequence shown here is derived from an EMBL/GenBank/DDBJ whole genome shotgun (WGS) entry which is preliminary data.</text>
</comment>
<gene>
    <name evidence="1" type="ORF">NM688_g7957</name>
</gene>
<keyword evidence="2" id="KW-1185">Reference proteome</keyword>
<dbReference type="Proteomes" id="UP001148662">
    <property type="component" value="Unassembled WGS sequence"/>
</dbReference>